<reference evidence="1" key="1">
    <citation type="submission" date="2015-12" db="EMBL/GenBank/DDBJ databases">
        <title>Gene expression during late stages of embryo sac development: a critical building block for successful pollen-pistil interactions.</title>
        <authorList>
            <person name="Liu Y."/>
            <person name="Joly V."/>
            <person name="Sabar M."/>
            <person name="Matton D.P."/>
        </authorList>
    </citation>
    <scope>NUCLEOTIDE SEQUENCE</scope>
</reference>
<proteinExistence type="predicted"/>
<evidence type="ECO:0000313" key="1">
    <source>
        <dbReference type="EMBL" id="JAP15656.1"/>
    </source>
</evidence>
<sequence>MGASHQRSKTRRKIPWTTLAATGTDHGGNLHRFRKNKIVHRLPFSFRRLKFNKYLETIFFMCCVLGNNNHTRIISTLILETSNTKSQ</sequence>
<accession>A0A0V0H5U5</accession>
<dbReference type="AlphaFoldDB" id="A0A0V0H5U5"/>
<protein>
    <submittedName>
        <fullName evidence="1">Putative ovule protein</fullName>
    </submittedName>
</protein>
<name>A0A0V0H5U5_SOLCH</name>
<dbReference type="EMBL" id="GEDG01024855">
    <property type="protein sequence ID" value="JAP15656.1"/>
    <property type="molecule type" value="Transcribed_RNA"/>
</dbReference>
<organism evidence="1">
    <name type="scientific">Solanum chacoense</name>
    <name type="common">Chaco potato</name>
    <dbReference type="NCBI Taxonomy" id="4108"/>
    <lineage>
        <taxon>Eukaryota</taxon>
        <taxon>Viridiplantae</taxon>
        <taxon>Streptophyta</taxon>
        <taxon>Embryophyta</taxon>
        <taxon>Tracheophyta</taxon>
        <taxon>Spermatophyta</taxon>
        <taxon>Magnoliopsida</taxon>
        <taxon>eudicotyledons</taxon>
        <taxon>Gunneridae</taxon>
        <taxon>Pentapetalae</taxon>
        <taxon>asterids</taxon>
        <taxon>lamiids</taxon>
        <taxon>Solanales</taxon>
        <taxon>Solanaceae</taxon>
        <taxon>Solanoideae</taxon>
        <taxon>Solaneae</taxon>
        <taxon>Solanum</taxon>
    </lineage>
</organism>